<feature type="transmembrane region" description="Helical" evidence="1">
    <location>
        <begin position="16"/>
        <end position="36"/>
    </location>
</feature>
<evidence type="ECO:0000313" key="2">
    <source>
        <dbReference type="EMBL" id="NYJ01862.1"/>
    </source>
</evidence>
<accession>A0A853C5C2</accession>
<keyword evidence="1" id="KW-1133">Transmembrane helix</keyword>
<keyword evidence="3" id="KW-1185">Reference proteome</keyword>
<name>A0A853C5C2_9ACTN</name>
<reference evidence="2 3" key="1">
    <citation type="submission" date="2020-07" db="EMBL/GenBank/DDBJ databases">
        <title>Sequencing the genomes of 1000 actinobacteria strains.</title>
        <authorList>
            <person name="Klenk H.-P."/>
        </authorList>
    </citation>
    <scope>NUCLEOTIDE SEQUENCE [LARGE SCALE GENOMIC DNA]</scope>
    <source>
        <strain evidence="2 3">DSM 103833</strain>
    </source>
</reference>
<dbReference type="AlphaFoldDB" id="A0A853C5C2"/>
<keyword evidence="1" id="KW-0812">Transmembrane</keyword>
<evidence type="ECO:0000256" key="1">
    <source>
        <dbReference type="SAM" id="Phobius"/>
    </source>
</evidence>
<dbReference type="EMBL" id="JACCFP010000001">
    <property type="protein sequence ID" value="NYJ01862.1"/>
    <property type="molecule type" value="Genomic_DNA"/>
</dbReference>
<dbReference type="Proteomes" id="UP000530424">
    <property type="component" value="Unassembled WGS sequence"/>
</dbReference>
<keyword evidence="1" id="KW-0472">Membrane</keyword>
<comment type="caution">
    <text evidence="2">The sequence shown here is derived from an EMBL/GenBank/DDBJ whole genome shotgun (WGS) entry which is preliminary data.</text>
</comment>
<protein>
    <submittedName>
        <fullName evidence="2">Uncharacterized protein</fullName>
    </submittedName>
</protein>
<organism evidence="2 3">
    <name type="scientific">Nocardioides thalensis</name>
    <dbReference type="NCBI Taxonomy" id="1914755"/>
    <lineage>
        <taxon>Bacteria</taxon>
        <taxon>Bacillati</taxon>
        <taxon>Actinomycetota</taxon>
        <taxon>Actinomycetes</taxon>
        <taxon>Propionibacteriales</taxon>
        <taxon>Nocardioidaceae</taxon>
        <taxon>Nocardioides</taxon>
    </lineage>
</organism>
<sequence length="37" mass="3912">MTTNIPEVDNTEVPEMSGVLMLLAILLLLGVLVTVAT</sequence>
<proteinExistence type="predicted"/>
<gene>
    <name evidence="2" type="ORF">HNR19_002560</name>
</gene>
<evidence type="ECO:0000313" key="3">
    <source>
        <dbReference type="Proteomes" id="UP000530424"/>
    </source>
</evidence>